<gene>
    <name evidence="4" type="ORF">U14_03171</name>
</gene>
<dbReference type="InterPro" id="IPR010982">
    <property type="entry name" value="Lambda_DNA-bd_dom_sf"/>
</dbReference>
<reference evidence="4 5" key="1">
    <citation type="journal article" date="2015" name="PeerJ">
        <title>First genomic representation of candidate bacterial phylum KSB3 points to enhanced environmental sensing as a trigger of wastewater bulking.</title>
        <authorList>
            <person name="Sekiguchi Y."/>
            <person name="Ohashi A."/>
            <person name="Parks D.H."/>
            <person name="Yamauchi T."/>
            <person name="Tyson G.W."/>
            <person name="Hugenholtz P."/>
        </authorList>
    </citation>
    <scope>NUCLEOTIDE SEQUENCE [LARGE SCALE GENOMIC DNA]</scope>
</reference>
<sequence length="104" mass="11362">MKKRNIGEEILEGIQALKRGEGKSYAVDASVDAKTIRETMQLSPLAFAALFGVSVKTLQSWETGTQQPRGAAKSLLLVASKHPEVLLELFHDHSNARQKMSLSA</sequence>
<evidence type="ECO:0000256" key="3">
    <source>
        <dbReference type="ARBA" id="ARBA00023163"/>
    </source>
</evidence>
<proteinExistence type="predicted"/>
<organism evidence="4 5">
    <name type="scientific">Candidatus Moduliflexus flocculans</name>
    <dbReference type="NCBI Taxonomy" id="1499966"/>
    <lineage>
        <taxon>Bacteria</taxon>
        <taxon>Candidatus Moduliflexota</taxon>
        <taxon>Candidatus Moduliflexia</taxon>
        <taxon>Candidatus Moduliflexales</taxon>
        <taxon>Candidatus Moduliflexaceae</taxon>
    </lineage>
</organism>
<keyword evidence="5" id="KW-1185">Reference proteome</keyword>
<dbReference type="AlphaFoldDB" id="A0A081BNF9"/>
<dbReference type="PANTHER" id="PTHR36511">
    <property type="entry name" value="MERR FAMILY BACTERIAL REGULATORY PROTEIN"/>
    <property type="match status" value="1"/>
</dbReference>
<dbReference type="EMBL" id="DF820457">
    <property type="protein sequence ID" value="GAK51925.1"/>
    <property type="molecule type" value="Genomic_DNA"/>
</dbReference>
<keyword evidence="3" id="KW-0804">Transcription</keyword>
<evidence type="ECO:0000256" key="1">
    <source>
        <dbReference type="ARBA" id="ARBA00023015"/>
    </source>
</evidence>
<dbReference type="SUPFAM" id="SSF47413">
    <property type="entry name" value="lambda repressor-like DNA-binding domains"/>
    <property type="match status" value="1"/>
</dbReference>
<dbReference type="Proteomes" id="UP000030700">
    <property type="component" value="Unassembled WGS sequence"/>
</dbReference>
<evidence type="ECO:0000256" key="2">
    <source>
        <dbReference type="ARBA" id="ARBA00023125"/>
    </source>
</evidence>
<dbReference type="GO" id="GO:0003677">
    <property type="term" value="F:DNA binding"/>
    <property type="evidence" value="ECO:0007669"/>
    <property type="project" value="UniProtKB-KW"/>
</dbReference>
<protein>
    <submittedName>
        <fullName evidence="4">Transcriptional regulator, XRE family</fullName>
    </submittedName>
</protein>
<keyword evidence="2" id="KW-0238">DNA-binding</keyword>
<accession>A0A081BNF9</accession>
<dbReference type="InterPro" id="IPR052359">
    <property type="entry name" value="HTH-type_reg/antitoxin"/>
</dbReference>
<dbReference type="Gene3D" id="1.10.260.40">
    <property type="entry name" value="lambda repressor-like DNA-binding domains"/>
    <property type="match status" value="1"/>
</dbReference>
<dbReference type="HOGENOM" id="CLU_144725_3_1_0"/>
<evidence type="ECO:0000313" key="5">
    <source>
        <dbReference type="Proteomes" id="UP000030700"/>
    </source>
</evidence>
<dbReference type="STRING" id="1499966.U14_03171"/>
<name>A0A081BNF9_9BACT</name>
<dbReference type="PANTHER" id="PTHR36511:SF4">
    <property type="entry name" value="ANTITOXIN MQSA"/>
    <property type="match status" value="1"/>
</dbReference>
<keyword evidence="1" id="KW-0805">Transcription regulation</keyword>
<evidence type="ECO:0000313" key="4">
    <source>
        <dbReference type="EMBL" id="GAK51925.1"/>
    </source>
</evidence>